<dbReference type="Pfam" id="PF18912">
    <property type="entry name" value="DZR_2"/>
    <property type="match status" value="1"/>
</dbReference>
<evidence type="ECO:0000256" key="1">
    <source>
        <dbReference type="ARBA" id="ARBA00008007"/>
    </source>
</evidence>
<dbReference type="KEGG" id="gbn:GEOBRER4_36610"/>
<dbReference type="InterPro" id="IPR029057">
    <property type="entry name" value="PRTase-like"/>
</dbReference>
<organism evidence="4 5">
    <name type="scientific">Citrifermentans bremense</name>
    <dbReference type="NCBI Taxonomy" id="60035"/>
    <lineage>
        <taxon>Bacteria</taxon>
        <taxon>Pseudomonadati</taxon>
        <taxon>Thermodesulfobacteriota</taxon>
        <taxon>Desulfuromonadia</taxon>
        <taxon>Geobacterales</taxon>
        <taxon>Geobacteraceae</taxon>
        <taxon>Citrifermentans</taxon>
    </lineage>
</organism>
<dbReference type="GO" id="GO:0016757">
    <property type="term" value="F:glycosyltransferase activity"/>
    <property type="evidence" value="ECO:0007669"/>
    <property type="project" value="UniProtKB-KW"/>
</dbReference>
<evidence type="ECO:0000259" key="3">
    <source>
        <dbReference type="Pfam" id="PF18912"/>
    </source>
</evidence>
<keyword evidence="5" id="KW-1185">Reference proteome</keyword>
<dbReference type="AlphaFoldDB" id="A0A6S6MBK8"/>
<dbReference type="EMBL" id="AP023213">
    <property type="protein sequence ID" value="BCG48911.1"/>
    <property type="molecule type" value="Genomic_DNA"/>
</dbReference>
<protein>
    <submittedName>
        <fullName evidence="4">Competence protein F with phosphoribosyltransferase domain</fullName>
    </submittedName>
</protein>
<keyword evidence="4" id="KW-0808">Transferase</keyword>
<dbReference type="RefSeq" id="WP_185243513.1">
    <property type="nucleotide sequence ID" value="NZ_AP023213.1"/>
</dbReference>
<proteinExistence type="inferred from homology"/>
<comment type="similarity">
    <text evidence="1">Belongs to the ComF/GntX family.</text>
</comment>
<reference evidence="4 5" key="1">
    <citation type="submission" date="2020-06" db="EMBL/GenBank/DDBJ databases">
        <title>Interaction of electrochemicaly active bacteria, Geobacter bremensis R4 on different carbon anode.</title>
        <authorList>
            <person name="Meng L."/>
            <person name="Yoshida N."/>
        </authorList>
    </citation>
    <scope>NUCLEOTIDE SEQUENCE [LARGE SCALE GENOMIC DNA]</scope>
    <source>
        <strain evidence="4 5">R4</strain>
    </source>
</reference>
<dbReference type="Gene3D" id="3.40.50.2020">
    <property type="match status" value="1"/>
</dbReference>
<dbReference type="InterPro" id="IPR044005">
    <property type="entry name" value="DZR_2"/>
</dbReference>
<dbReference type="CDD" id="cd06223">
    <property type="entry name" value="PRTases_typeI"/>
    <property type="match status" value="1"/>
</dbReference>
<accession>A0A6S6MBK8</accession>
<evidence type="ECO:0000313" key="4">
    <source>
        <dbReference type="EMBL" id="BCG48911.1"/>
    </source>
</evidence>
<evidence type="ECO:0000259" key="2">
    <source>
        <dbReference type="Pfam" id="PF00156"/>
    </source>
</evidence>
<gene>
    <name evidence="4" type="ORF">GEOBRER4_n3806</name>
</gene>
<name>A0A6S6MBK8_9BACT</name>
<dbReference type="PANTHER" id="PTHR47505">
    <property type="entry name" value="DNA UTILIZATION PROTEIN YHGH"/>
    <property type="match status" value="1"/>
</dbReference>
<evidence type="ECO:0000313" key="5">
    <source>
        <dbReference type="Proteomes" id="UP000515472"/>
    </source>
</evidence>
<feature type="domain" description="Double zinc ribbon" evidence="3">
    <location>
        <begin position="6"/>
        <end position="67"/>
    </location>
</feature>
<feature type="domain" description="Phosphoribosyltransferase" evidence="2">
    <location>
        <begin position="145"/>
        <end position="235"/>
    </location>
</feature>
<dbReference type="PANTHER" id="PTHR47505:SF1">
    <property type="entry name" value="DNA UTILIZATION PROTEIN YHGH"/>
    <property type="match status" value="1"/>
</dbReference>
<dbReference type="InterPro" id="IPR051910">
    <property type="entry name" value="ComF/GntX_DNA_util-trans"/>
</dbReference>
<dbReference type="Pfam" id="PF00156">
    <property type="entry name" value="Pribosyltran"/>
    <property type="match status" value="1"/>
</dbReference>
<dbReference type="SUPFAM" id="SSF53271">
    <property type="entry name" value="PRTase-like"/>
    <property type="match status" value="1"/>
</dbReference>
<keyword evidence="4" id="KW-0328">Glycosyltransferase</keyword>
<sequence>MFFRPLLDLFFPPLCHACRAFIPEAGELFICADCLDKVAFLTTPLCTVCGAPFATDQGSDHTCGACLTHPPLHTCRSAAILEGPLPQLIHRFKYGGRVQLSLPLGLLAISALSEFCTEAAPDLIVPVPLHKKRLRQRGYNQSQLIAQVLAKKLELPLEVGNLRRLRWTEPQTTLDAAKRVANVKGAFGVREAKRLEGKRVLLVDDVLTTGSTMRACVDALMDAEVSAVAAVTVARGVQP</sequence>
<dbReference type="InterPro" id="IPR000836">
    <property type="entry name" value="PRTase_dom"/>
</dbReference>
<dbReference type="Proteomes" id="UP000515472">
    <property type="component" value="Chromosome"/>
</dbReference>